<evidence type="ECO:0000313" key="6">
    <source>
        <dbReference type="Proteomes" id="UP001056012"/>
    </source>
</evidence>
<dbReference type="InterPro" id="IPR036291">
    <property type="entry name" value="NAD(P)-bd_dom_sf"/>
</dbReference>
<name>A0A9Q8Z2P1_CURCL</name>
<protein>
    <submittedName>
        <fullName evidence="5">Uncharacterized protein</fullName>
    </submittedName>
</protein>
<dbReference type="Pfam" id="PF00106">
    <property type="entry name" value="adh_short"/>
    <property type="match status" value="1"/>
</dbReference>
<dbReference type="InterPro" id="IPR020904">
    <property type="entry name" value="Sc_DH/Rdtase_CS"/>
</dbReference>
<dbReference type="Gene3D" id="3.40.50.720">
    <property type="entry name" value="NAD(P)-binding Rossmann-like Domain"/>
    <property type="match status" value="1"/>
</dbReference>
<dbReference type="EMBL" id="CP089274">
    <property type="protein sequence ID" value="USP72843.1"/>
    <property type="molecule type" value="Genomic_DNA"/>
</dbReference>
<dbReference type="OrthoDB" id="2102561at2759"/>
<dbReference type="GO" id="GO:0005811">
    <property type="term" value="C:lipid droplet"/>
    <property type="evidence" value="ECO:0007669"/>
    <property type="project" value="TreeGrafter"/>
</dbReference>
<evidence type="ECO:0000256" key="4">
    <source>
        <dbReference type="RuleBase" id="RU000363"/>
    </source>
</evidence>
<dbReference type="PANTHER" id="PTHR44169:SF6">
    <property type="entry name" value="NADPH-DEPENDENT 1-ACYLDIHYDROXYACETONE PHOSPHATE REDUCTASE"/>
    <property type="match status" value="1"/>
</dbReference>
<evidence type="ECO:0000256" key="3">
    <source>
        <dbReference type="ARBA" id="ARBA00023002"/>
    </source>
</evidence>
<evidence type="ECO:0000256" key="1">
    <source>
        <dbReference type="ARBA" id="ARBA00006484"/>
    </source>
</evidence>
<dbReference type="SUPFAM" id="SSF51735">
    <property type="entry name" value="NAD(P)-binding Rossmann-fold domains"/>
    <property type="match status" value="1"/>
</dbReference>
<comment type="similarity">
    <text evidence="1 4">Belongs to the short-chain dehydrogenases/reductases (SDR) family.</text>
</comment>
<keyword evidence="6" id="KW-1185">Reference proteome</keyword>
<dbReference type="AlphaFoldDB" id="A0A9Q8Z2P1"/>
<dbReference type="GO" id="GO:0005783">
    <property type="term" value="C:endoplasmic reticulum"/>
    <property type="evidence" value="ECO:0007669"/>
    <property type="project" value="TreeGrafter"/>
</dbReference>
<dbReference type="CDD" id="cd05374">
    <property type="entry name" value="17beta-HSD-like_SDR_c"/>
    <property type="match status" value="1"/>
</dbReference>
<dbReference type="PRINTS" id="PR00080">
    <property type="entry name" value="SDRFAMILY"/>
</dbReference>
<keyword evidence="2" id="KW-0521">NADP</keyword>
<dbReference type="Proteomes" id="UP001056012">
    <property type="component" value="Chromosome 1"/>
</dbReference>
<dbReference type="GO" id="GO:0019433">
    <property type="term" value="P:triglyceride catabolic process"/>
    <property type="evidence" value="ECO:0007669"/>
    <property type="project" value="TreeGrafter"/>
</dbReference>
<keyword evidence="3" id="KW-0560">Oxidoreductase</keyword>
<evidence type="ECO:0000256" key="2">
    <source>
        <dbReference type="ARBA" id="ARBA00022857"/>
    </source>
</evidence>
<organism evidence="5 6">
    <name type="scientific">Curvularia clavata</name>
    <dbReference type="NCBI Taxonomy" id="95742"/>
    <lineage>
        <taxon>Eukaryota</taxon>
        <taxon>Fungi</taxon>
        <taxon>Dikarya</taxon>
        <taxon>Ascomycota</taxon>
        <taxon>Pezizomycotina</taxon>
        <taxon>Dothideomycetes</taxon>
        <taxon>Pleosporomycetidae</taxon>
        <taxon>Pleosporales</taxon>
        <taxon>Pleosporineae</taxon>
        <taxon>Pleosporaceae</taxon>
        <taxon>Curvularia</taxon>
    </lineage>
</organism>
<dbReference type="VEuPathDB" id="FungiDB:yc1106_00117"/>
<dbReference type="PRINTS" id="PR00081">
    <property type="entry name" value="GDHRDH"/>
</dbReference>
<reference evidence="5" key="1">
    <citation type="submission" date="2021-12" db="EMBL/GenBank/DDBJ databases">
        <title>Curvularia clavata genome.</title>
        <authorList>
            <person name="Cao Y."/>
        </authorList>
    </citation>
    <scope>NUCLEOTIDE SEQUENCE</scope>
    <source>
        <strain evidence="5">Yc1106</strain>
    </source>
</reference>
<accession>A0A9Q8Z2P1</accession>
<gene>
    <name evidence="5" type="ORF">yc1106_00117</name>
</gene>
<sequence length="291" mass="32639">MATRQKTVLITGCTPGGIGHELALEFLRHNFRVFGTVRSDEAKKTLLAEGVTALCLEVTSDESIQELYDEISASVDGKLDILVNNVYVCPLPLFAYSSRYDYVIYTVPVLDLKIEDMRRVFEINVFSCIRLVQKLSPLLIAAKGKIANIGSVAGVVPYVFGGCYNASKAALHSFTDALRIEMAPFGVQVVLVATGGVKSRISDVKKRLPSDSRYMPIEEKYLFRQGNSQRTAMPTETYARKVVGDLLKPTTGAWLWRGHQSSVVRWLSWILPRGFWDWYFSRKFGLEDLKP</sequence>
<dbReference type="GO" id="GO:0006654">
    <property type="term" value="P:phosphatidic acid biosynthetic process"/>
    <property type="evidence" value="ECO:0007669"/>
    <property type="project" value="TreeGrafter"/>
</dbReference>
<dbReference type="GO" id="GO:0000140">
    <property type="term" value="F:acylglycerone-phosphate reductase (NADP+) activity"/>
    <property type="evidence" value="ECO:0007669"/>
    <property type="project" value="TreeGrafter"/>
</dbReference>
<dbReference type="PROSITE" id="PS00061">
    <property type="entry name" value="ADH_SHORT"/>
    <property type="match status" value="1"/>
</dbReference>
<dbReference type="InterPro" id="IPR002347">
    <property type="entry name" value="SDR_fam"/>
</dbReference>
<evidence type="ECO:0000313" key="5">
    <source>
        <dbReference type="EMBL" id="USP72843.1"/>
    </source>
</evidence>
<proteinExistence type="inferred from homology"/>
<dbReference type="PANTHER" id="PTHR44169">
    <property type="entry name" value="NADPH-DEPENDENT 1-ACYLDIHYDROXYACETONE PHOSPHATE REDUCTASE"/>
    <property type="match status" value="1"/>
</dbReference>
<dbReference type="GO" id="GO:0004806">
    <property type="term" value="F:triacylglycerol lipase activity"/>
    <property type="evidence" value="ECO:0007669"/>
    <property type="project" value="TreeGrafter"/>
</dbReference>